<evidence type="ECO:0000259" key="1">
    <source>
        <dbReference type="PROSITE" id="PS51340"/>
    </source>
</evidence>
<dbReference type="InterPro" id="IPR005302">
    <property type="entry name" value="MoCF_Sase_C"/>
</dbReference>
<dbReference type="PANTHER" id="PTHR14237">
    <property type="entry name" value="MOLYBDOPTERIN COFACTOR SULFURASE MOSC"/>
    <property type="match status" value="1"/>
</dbReference>
<dbReference type="SUPFAM" id="SSF50800">
    <property type="entry name" value="PK beta-barrel domain-like"/>
    <property type="match status" value="1"/>
</dbReference>
<dbReference type="PANTHER" id="PTHR14237:SF19">
    <property type="entry name" value="MITOCHONDRIAL AMIDOXIME REDUCING COMPONENT 1"/>
    <property type="match status" value="1"/>
</dbReference>
<dbReference type="GO" id="GO:0030170">
    <property type="term" value="F:pyridoxal phosphate binding"/>
    <property type="evidence" value="ECO:0007669"/>
    <property type="project" value="InterPro"/>
</dbReference>
<organism evidence="2 3">
    <name type="scientific">Rhizobium leguminosarum</name>
    <dbReference type="NCBI Taxonomy" id="384"/>
    <lineage>
        <taxon>Bacteria</taxon>
        <taxon>Pseudomonadati</taxon>
        <taxon>Pseudomonadota</taxon>
        <taxon>Alphaproteobacteria</taxon>
        <taxon>Hyphomicrobiales</taxon>
        <taxon>Rhizobiaceae</taxon>
        <taxon>Rhizobium/Agrobacterium group</taxon>
        <taxon>Rhizobium</taxon>
    </lineage>
</organism>
<dbReference type="RefSeq" id="WP_105005552.1">
    <property type="nucleotide sequence ID" value="NZ_CP025012.1"/>
</dbReference>
<accession>A0A2K9Z074</accession>
<dbReference type="GO" id="GO:0030151">
    <property type="term" value="F:molybdenum ion binding"/>
    <property type="evidence" value="ECO:0007669"/>
    <property type="project" value="InterPro"/>
</dbReference>
<name>A0A2K9Z074_RHILE</name>
<dbReference type="EMBL" id="CP025012">
    <property type="protein sequence ID" value="AUW41652.1"/>
    <property type="molecule type" value="Genomic_DNA"/>
</dbReference>
<dbReference type="Proteomes" id="UP000238523">
    <property type="component" value="Chromosome"/>
</dbReference>
<sequence length="285" mass="31450">MRVSDLFIYPLKSARGIALPAADIDAYGLPGDRRAMITDARGHFITQRELPDLARIEVRPEASAFRLLMQGKTDISVRPPPPENRMDVTVWKSAVSAAVADPESNRQLSEWLGREVRLVFFDGQARRTANAEWAGEATPVTFTDGYQILVTTTGSLKALNADLAAHGEGSVGMERFRPNIVVDTDEAWPEDRWAAIEIAGIRFDLVKPCSRCIMTTQDQLTGSREGPNPMPAMGRIRMSADRRVPGPLFGWNVTPRGSGRITIGDSVRIVEERPEGWALKRRAAA</sequence>
<proteinExistence type="predicted"/>
<evidence type="ECO:0000313" key="2">
    <source>
        <dbReference type="EMBL" id="AUW41652.1"/>
    </source>
</evidence>
<dbReference type="SUPFAM" id="SSF141673">
    <property type="entry name" value="MOSC N-terminal domain-like"/>
    <property type="match status" value="1"/>
</dbReference>
<dbReference type="AlphaFoldDB" id="A0A2K9Z074"/>
<reference evidence="2 3" key="1">
    <citation type="submission" date="2017-11" db="EMBL/GenBank/DDBJ databases">
        <title>Complete genome of Rhizobium leguminosarum Norway, an ineffective micro-symbiont.</title>
        <authorList>
            <person name="Hoffrichter A."/>
            <person name="Liang J."/>
            <person name="Brachmann A."/>
            <person name="Marin M."/>
        </authorList>
    </citation>
    <scope>NUCLEOTIDE SEQUENCE [LARGE SCALE GENOMIC DNA]</scope>
    <source>
        <strain evidence="2 3">Norway</strain>
    </source>
</reference>
<dbReference type="GO" id="GO:0003824">
    <property type="term" value="F:catalytic activity"/>
    <property type="evidence" value="ECO:0007669"/>
    <property type="project" value="InterPro"/>
</dbReference>
<dbReference type="InterPro" id="IPR011037">
    <property type="entry name" value="Pyrv_Knase-like_insert_dom_sf"/>
</dbReference>
<dbReference type="InterPro" id="IPR005303">
    <property type="entry name" value="MOCOS_middle"/>
</dbReference>
<evidence type="ECO:0000313" key="3">
    <source>
        <dbReference type="Proteomes" id="UP000238523"/>
    </source>
</evidence>
<dbReference type="Pfam" id="PF03473">
    <property type="entry name" value="MOSC"/>
    <property type="match status" value="1"/>
</dbReference>
<dbReference type="PROSITE" id="PS51340">
    <property type="entry name" value="MOSC"/>
    <property type="match status" value="1"/>
</dbReference>
<protein>
    <submittedName>
        <fullName evidence="2">MOSC domain containing protein</fullName>
    </submittedName>
</protein>
<feature type="domain" description="MOSC" evidence="1">
    <location>
        <begin position="116"/>
        <end position="270"/>
    </location>
</feature>
<dbReference type="Pfam" id="PF03476">
    <property type="entry name" value="MOSC_N"/>
    <property type="match status" value="1"/>
</dbReference>
<gene>
    <name evidence="2" type="ORF">CUJ84_Chr001255</name>
</gene>